<organism evidence="2 3">
    <name type="scientific">Phaseolus angularis</name>
    <name type="common">Azuki bean</name>
    <name type="synonym">Vigna angularis</name>
    <dbReference type="NCBI Taxonomy" id="3914"/>
    <lineage>
        <taxon>Eukaryota</taxon>
        <taxon>Viridiplantae</taxon>
        <taxon>Streptophyta</taxon>
        <taxon>Embryophyta</taxon>
        <taxon>Tracheophyta</taxon>
        <taxon>Spermatophyta</taxon>
        <taxon>Magnoliopsida</taxon>
        <taxon>eudicotyledons</taxon>
        <taxon>Gunneridae</taxon>
        <taxon>Pentapetalae</taxon>
        <taxon>rosids</taxon>
        <taxon>fabids</taxon>
        <taxon>Fabales</taxon>
        <taxon>Fabaceae</taxon>
        <taxon>Papilionoideae</taxon>
        <taxon>50 kb inversion clade</taxon>
        <taxon>NPAAA clade</taxon>
        <taxon>indigoferoid/millettioid clade</taxon>
        <taxon>Phaseoleae</taxon>
        <taxon>Vigna</taxon>
    </lineage>
</organism>
<keyword evidence="1" id="KW-0287">Flowering</keyword>
<evidence type="ECO:0000313" key="2">
    <source>
        <dbReference type="EMBL" id="KOM37593.1"/>
    </source>
</evidence>
<protein>
    <recommendedName>
        <fullName evidence="1">FRIGIDA-like protein</fullName>
    </recommendedName>
</protein>
<dbReference type="InterPro" id="IPR012474">
    <property type="entry name" value="Frigida"/>
</dbReference>
<dbReference type="Proteomes" id="UP000053144">
    <property type="component" value="Chromosome 3"/>
</dbReference>
<sequence length="116" mass="13167">MWSSTPLFPVDKRGEKPDHDLGWACALVLESLISVVVNPVIRKSRLLVTPTLKDQATEITKTWKANLEKRGDSENVKTPDVHTFLQNKDLDLYRKLVIASAWRKQNASNHICVFPS</sequence>
<evidence type="ECO:0000313" key="3">
    <source>
        <dbReference type="Proteomes" id="UP000053144"/>
    </source>
</evidence>
<accession>A0A0L9U442</accession>
<keyword evidence="1" id="KW-0217">Developmental protein</keyword>
<name>A0A0L9U442_PHAAN</name>
<comment type="similarity">
    <text evidence="1">Belongs to the Frigida family.</text>
</comment>
<evidence type="ECO:0000256" key="1">
    <source>
        <dbReference type="RuleBase" id="RU364012"/>
    </source>
</evidence>
<reference evidence="3" key="1">
    <citation type="journal article" date="2015" name="Proc. Natl. Acad. Sci. U.S.A.">
        <title>Genome sequencing of adzuki bean (Vigna angularis) provides insight into high starch and low fat accumulation and domestication.</title>
        <authorList>
            <person name="Yang K."/>
            <person name="Tian Z."/>
            <person name="Chen C."/>
            <person name="Luo L."/>
            <person name="Zhao B."/>
            <person name="Wang Z."/>
            <person name="Yu L."/>
            <person name="Li Y."/>
            <person name="Sun Y."/>
            <person name="Li W."/>
            <person name="Chen Y."/>
            <person name="Li Y."/>
            <person name="Zhang Y."/>
            <person name="Ai D."/>
            <person name="Zhao J."/>
            <person name="Shang C."/>
            <person name="Ma Y."/>
            <person name="Wu B."/>
            <person name="Wang M."/>
            <person name="Gao L."/>
            <person name="Sun D."/>
            <person name="Zhang P."/>
            <person name="Guo F."/>
            <person name="Wang W."/>
            <person name="Li Y."/>
            <person name="Wang J."/>
            <person name="Varshney R.K."/>
            <person name="Wang J."/>
            <person name="Ling H.Q."/>
            <person name="Wan P."/>
        </authorList>
    </citation>
    <scope>NUCLEOTIDE SEQUENCE</scope>
    <source>
        <strain evidence="3">cv. Jingnong 6</strain>
    </source>
</reference>
<dbReference type="STRING" id="3914.A0A0L9U442"/>
<dbReference type="AlphaFoldDB" id="A0A0L9U442"/>
<dbReference type="GO" id="GO:0030154">
    <property type="term" value="P:cell differentiation"/>
    <property type="evidence" value="ECO:0007669"/>
    <property type="project" value="UniProtKB-KW"/>
</dbReference>
<dbReference type="EMBL" id="CM003373">
    <property type="protein sequence ID" value="KOM37593.1"/>
    <property type="molecule type" value="Genomic_DNA"/>
</dbReference>
<gene>
    <name evidence="2" type="ORF">LR48_Vigan03g097500</name>
</gene>
<dbReference type="GO" id="GO:0009908">
    <property type="term" value="P:flower development"/>
    <property type="evidence" value="ECO:0007669"/>
    <property type="project" value="UniProtKB-KW"/>
</dbReference>
<proteinExistence type="inferred from homology"/>
<dbReference type="Gramene" id="KOM37593">
    <property type="protein sequence ID" value="KOM37593"/>
    <property type="gene ID" value="LR48_Vigan03g097500"/>
</dbReference>
<keyword evidence="1" id="KW-0221">Differentiation</keyword>
<dbReference type="Pfam" id="PF07899">
    <property type="entry name" value="Frigida"/>
    <property type="match status" value="1"/>
</dbReference>